<feature type="compositionally biased region" description="Low complexity" evidence="1">
    <location>
        <begin position="317"/>
        <end position="330"/>
    </location>
</feature>
<evidence type="ECO:0000256" key="1">
    <source>
        <dbReference type="SAM" id="MobiDB-lite"/>
    </source>
</evidence>
<evidence type="ECO:0008006" key="5">
    <source>
        <dbReference type="Google" id="ProtNLM"/>
    </source>
</evidence>
<dbReference type="EMBL" id="BLIN01000004">
    <property type="protein sequence ID" value="GFE07154.1"/>
    <property type="molecule type" value="Genomic_DNA"/>
</dbReference>
<keyword evidence="2" id="KW-0812">Transmembrane</keyword>
<proteinExistence type="predicted"/>
<reference evidence="3 4" key="1">
    <citation type="submission" date="2019-12" db="EMBL/GenBank/DDBJ databases">
        <title>Whole genome shotgun sequence of Streptomyces caniferus NBRC 15389.</title>
        <authorList>
            <person name="Ichikawa N."/>
            <person name="Kimura A."/>
            <person name="Kitahashi Y."/>
            <person name="Komaki H."/>
            <person name="Tamura T."/>
        </authorList>
    </citation>
    <scope>NUCLEOTIDE SEQUENCE [LARGE SCALE GENOMIC DNA]</scope>
    <source>
        <strain evidence="3 4">NBRC 15389</strain>
    </source>
</reference>
<feature type="region of interest" description="Disordered" evidence="1">
    <location>
        <begin position="300"/>
        <end position="355"/>
    </location>
</feature>
<name>A0A640S8N1_9ACTN</name>
<feature type="transmembrane region" description="Helical" evidence="2">
    <location>
        <begin position="65"/>
        <end position="85"/>
    </location>
</feature>
<evidence type="ECO:0000313" key="3">
    <source>
        <dbReference type="EMBL" id="GFE07154.1"/>
    </source>
</evidence>
<organism evidence="3 4">
    <name type="scientific">Streptomyces caniferus</name>
    <dbReference type="NCBI Taxonomy" id="285557"/>
    <lineage>
        <taxon>Bacteria</taxon>
        <taxon>Bacillati</taxon>
        <taxon>Actinomycetota</taxon>
        <taxon>Actinomycetes</taxon>
        <taxon>Kitasatosporales</taxon>
        <taxon>Streptomycetaceae</taxon>
        <taxon>Streptomyces</taxon>
    </lineage>
</organism>
<accession>A0A640S8N1</accession>
<dbReference type="Proteomes" id="UP000435837">
    <property type="component" value="Unassembled WGS sequence"/>
</dbReference>
<feature type="transmembrane region" description="Helical" evidence="2">
    <location>
        <begin position="15"/>
        <end position="32"/>
    </location>
</feature>
<keyword evidence="2" id="KW-0472">Membrane</keyword>
<feature type="transmembrane region" description="Helical" evidence="2">
    <location>
        <begin position="105"/>
        <end position="124"/>
    </location>
</feature>
<evidence type="ECO:0000313" key="4">
    <source>
        <dbReference type="Proteomes" id="UP000435837"/>
    </source>
</evidence>
<sequence length="418" mass="45935">MKAQVEGVFQSLPEWSWSLFSAFLVAAVMVIWNKRKDRSQVAAQSAPRPRLDRRKIRSEEERKKYRRTLLGFVSMGVAGAFGLYLSLNTSLRFGEKRLHLQEETLWTLGIGLEMIVVGLAIWSWAFNDAGAARVGYVLVLAQAVGAWEVASLEKADAGVFVYRLVGPIILAYALHKLLKLEARLGKINLKGGLVSKVVQDQKNRLEARLGIGGRGADAEVIARQNAADKYVALNTRGSRRWWETPGHYEAAMVKSGRVALRGLEGMEEMYEEGRLTDRIAREKGMKSGAGHVQPMLMRGLRSNGLPGGPDAVLPDDTSALTSAASPAAPSGRGQATPEPQEAVARPQEGRAVTDTERKEAAFRIFADLDDPSGRKFLDAWRSFRTADGQKLGLSDKDVAVLFKDMAAIFDRAVNDNKE</sequence>
<evidence type="ECO:0000256" key="2">
    <source>
        <dbReference type="SAM" id="Phobius"/>
    </source>
</evidence>
<comment type="caution">
    <text evidence="3">The sequence shown here is derived from an EMBL/GenBank/DDBJ whole genome shotgun (WGS) entry which is preliminary data.</text>
</comment>
<keyword evidence="2" id="KW-1133">Transmembrane helix</keyword>
<gene>
    <name evidence="3" type="ORF">Scani_34220</name>
</gene>
<dbReference type="AlphaFoldDB" id="A0A640S8N1"/>
<protein>
    <recommendedName>
        <fullName evidence="5">DUF2637 domain-containing protein</fullName>
    </recommendedName>
</protein>